<protein>
    <submittedName>
        <fullName evidence="1">Uncharacterized protein</fullName>
    </submittedName>
</protein>
<evidence type="ECO:0000313" key="2">
    <source>
        <dbReference type="Proteomes" id="UP000178109"/>
    </source>
</evidence>
<sequence length="85" mass="9799">MVELLLKQKRLPLNQIPASFKKQLDGVVRFIDTKGETFGLFFDKDAMENLLEEFEYSSPKFWDEIESSRKSGIVSSRAIESRLGL</sequence>
<organism evidence="1 2">
    <name type="scientific">Candidatus Komeilibacteria bacterium RIFCSPLOWO2_02_FULL_48_11</name>
    <dbReference type="NCBI Taxonomy" id="1798553"/>
    <lineage>
        <taxon>Bacteria</taxon>
        <taxon>Candidatus Komeiliibacteriota</taxon>
    </lineage>
</organism>
<name>A0A1G2BUZ4_9BACT</name>
<dbReference type="EMBL" id="MHKO01000009">
    <property type="protein sequence ID" value="OGY92943.1"/>
    <property type="molecule type" value="Genomic_DNA"/>
</dbReference>
<evidence type="ECO:0000313" key="1">
    <source>
        <dbReference type="EMBL" id="OGY92943.1"/>
    </source>
</evidence>
<dbReference type="STRING" id="1798553.A3H70_02430"/>
<reference evidence="1 2" key="1">
    <citation type="journal article" date="2016" name="Nat. Commun.">
        <title>Thousands of microbial genomes shed light on interconnected biogeochemical processes in an aquifer system.</title>
        <authorList>
            <person name="Anantharaman K."/>
            <person name="Brown C.T."/>
            <person name="Hug L.A."/>
            <person name="Sharon I."/>
            <person name="Castelle C.J."/>
            <person name="Probst A.J."/>
            <person name="Thomas B.C."/>
            <person name="Singh A."/>
            <person name="Wilkins M.J."/>
            <person name="Karaoz U."/>
            <person name="Brodie E.L."/>
            <person name="Williams K.H."/>
            <person name="Hubbard S.S."/>
            <person name="Banfield J.F."/>
        </authorList>
    </citation>
    <scope>NUCLEOTIDE SEQUENCE [LARGE SCALE GENOMIC DNA]</scope>
</reference>
<dbReference type="AlphaFoldDB" id="A0A1G2BUZ4"/>
<comment type="caution">
    <text evidence="1">The sequence shown here is derived from an EMBL/GenBank/DDBJ whole genome shotgun (WGS) entry which is preliminary data.</text>
</comment>
<dbReference type="Proteomes" id="UP000178109">
    <property type="component" value="Unassembled WGS sequence"/>
</dbReference>
<gene>
    <name evidence="1" type="ORF">A3H70_02430</name>
</gene>
<accession>A0A1G2BUZ4</accession>
<proteinExistence type="predicted"/>